<dbReference type="EMBL" id="CACVKT020002575">
    <property type="protein sequence ID" value="CAC5378540.1"/>
    <property type="molecule type" value="Genomic_DNA"/>
</dbReference>
<dbReference type="EC" id="2.7.11.1" evidence="3"/>
<dbReference type="InterPro" id="IPR036179">
    <property type="entry name" value="Ig-like_dom_sf"/>
</dbReference>
<keyword evidence="1" id="KW-1133">Transmembrane helix</keyword>
<feature type="transmembrane region" description="Helical" evidence="1">
    <location>
        <begin position="372"/>
        <end position="400"/>
    </location>
</feature>
<dbReference type="SUPFAM" id="SSF48726">
    <property type="entry name" value="Immunoglobulin"/>
    <property type="match status" value="1"/>
</dbReference>
<name>A0A6J8B5D9_MYTCO</name>
<reference evidence="3 4" key="1">
    <citation type="submission" date="2020-06" db="EMBL/GenBank/DDBJ databases">
        <authorList>
            <person name="Li R."/>
            <person name="Bekaert M."/>
        </authorList>
    </citation>
    <scope>NUCLEOTIDE SEQUENCE [LARGE SCALE GENOMIC DNA]</scope>
    <source>
        <strain evidence="4">wild</strain>
    </source>
</reference>
<dbReference type="InterPro" id="IPR007110">
    <property type="entry name" value="Ig-like_dom"/>
</dbReference>
<proteinExistence type="predicted"/>
<dbReference type="Gene3D" id="2.60.40.10">
    <property type="entry name" value="Immunoglobulins"/>
    <property type="match status" value="1"/>
</dbReference>
<dbReference type="OrthoDB" id="5982046at2759"/>
<dbReference type="AlphaFoldDB" id="A0A6J8B5D9"/>
<dbReference type="Proteomes" id="UP000507470">
    <property type="component" value="Unassembled WGS sequence"/>
</dbReference>
<feature type="domain" description="Ig-like" evidence="2">
    <location>
        <begin position="170"/>
        <end position="265"/>
    </location>
</feature>
<evidence type="ECO:0000256" key="1">
    <source>
        <dbReference type="SAM" id="Phobius"/>
    </source>
</evidence>
<sequence length="486" mass="54787">MFKEESGVESGCDITVRNPHSYALSVNIKLTGPEYVKFGEHAWVNCSSDVSPYGYIAEFIVNGVTFNSLQRHKTGCFSANYETECLQDMCKCSNDGKSYAVRVGSTKQTRSLNIVCSMQFKLVRSFVQTENISIRVLDIEGPFITAEGVSTDCWKKYAYDMYRAVNIRHPPVMEIVGKTVCNSSLSIELSCSLSGDLDTYGFDLWQHAIDGVVVRELIGVISNNTSALVISSCSFNDRGDYTCIAWNRKKRKKDYLRTSTQVKVNEPPFIVASYLYNESIPVLSVDYLSDAEPNSPRWFRYKTSLVNSTLFTIINTRTTLVSQIHGKEVTLSGFSTNLSLNNKARGEYTVMLSNRYGETEYKFNLISEQSSFLFSIILLVLTGMVVFIVTVGVIGTVIKINSLTGDLEMKCYPKNPGRGAIYYAAPEDENQVHVYNETDTGYEESTESNETGHYMEISDIYEDLENGRDDRHSYEFSHHYIEVKPD</sequence>
<evidence type="ECO:0000259" key="2">
    <source>
        <dbReference type="PROSITE" id="PS50835"/>
    </source>
</evidence>
<gene>
    <name evidence="3" type="ORF">MCOR_14727</name>
</gene>
<evidence type="ECO:0000313" key="4">
    <source>
        <dbReference type="Proteomes" id="UP000507470"/>
    </source>
</evidence>
<keyword evidence="3" id="KW-0808">Transferase</keyword>
<keyword evidence="4" id="KW-1185">Reference proteome</keyword>
<keyword evidence="1" id="KW-0472">Membrane</keyword>
<evidence type="ECO:0000313" key="3">
    <source>
        <dbReference type="EMBL" id="CAC5378540.1"/>
    </source>
</evidence>
<dbReference type="PROSITE" id="PS50835">
    <property type="entry name" value="IG_LIKE"/>
    <property type="match status" value="1"/>
</dbReference>
<dbReference type="GO" id="GO:0004674">
    <property type="term" value="F:protein serine/threonine kinase activity"/>
    <property type="evidence" value="ECO:0007669"/>
    <property type="project" value="UniProtKB-EC"/>
</dbReference>
<dbReference type="InterPro" id="IPR013783">
    <property type="entry name" value="Ig-like_fold"/>
</dbReference>
<protein>
    <submittedName>
        <fullName evidence="3">TTN</fullName>
        <ecNumber evidence="3">2.7.11.1</ecNumber>
    </submittedName>
</protein>
<organism evidence="3 4">
    <name type="scientific">Mytilus coruscus</name>
    <name type="common">Sea mussel</name>
    <dbReference type="NCBI Taxonomy" id="42192"/>
    <lineage>
        <taxon>Eukaryota</taxon>
        <taxon>Metazoa</taxon>
        <taxon>Spiralia</taxon>
        <taxon>Lophotrochozoa</taxon>
        <taxon>Mollusca</taxon>
        <taxon>Bivalvia</taxon>
        <taxon>Autobranchia</taxon>
        <taxon>Pteriomorphia</taxon>
        <taxon>Mytilida</taxon>
        <taxon>Mytiloidea</taxon>
        <taxon>Mytilidae</taxon>
        <taxon>Mytilinae</taxon>
        <taxon>Mytilus</taxon>
    </lineage>
</organism>
<accession>A0A6J8B5D9</accession>
<keyword evidence="1" id="KW-0812">Transmembrane</keyword>